<accession>A0AAE9Z5F7</accession>
<dbReference type="AlphaFoldDB" id="A0AAE9Z5F7"/>
<sequence length="193" mass="21384">MKNTRNFIFLLLVFLSRDVSVKELAGHSQNQQTMNCQASISAGLRHWIIIREAGLVMAEHVRPWSLILRDTPLLTIAEDSSEMTRALTAPVSGILTPYSREILPGTHLQQGEHITDIIQLKDLLVRVVPQAAKPGIKTGQQLELLTPGLLWQAEVTHISGQGLWLTIKKVIGDLSKLKFNLALPCQLNIGQST</sequence>
<protein>
    <submittedName>
        <fullName evidence="1">Uncharacterized protein</fullName>
    </submittedName>
</protein>
<name>A0AAE9Z5F7_9GAMM</name>
<dbReference type="Proteomes" id="UP000032352">
    <property type="component" value="Chromosome"/>
</dbReference>
<dbReference type="EMBL" id="CP059733">
    <property type="protein sequence ID" value="WDE07000.1"/>
    <property type="molecule type" value="Genomic_DNA"/>
</dbReference>
<proteinExistence type="predicted"/>
<dbReference type="RefSeq" id="WP_044842424.1">
    <property type="nucleotide sequence ID" value="NZ_CP059733.1"/>
</dbReference>
<evidence type="ECO:0000313" key="2">
    <source>
        <dbReference type="Proteomes" id="UP000032352"/>
    </source>
</evidence>
<reference evidence="1 2" key="1">
    <citation type="journal article" date="2015" name="Genome Announc.">
        <title>Draft Genome Sequences of Marine Isolates of Thalassomonas viridans and Thalassomonas actiniarum.</title>
        <authorList>
            <person name="Olonade I."/>
            <person name="van Zyl L.J."/>
            <person name="Trindade M."/>
        </authorList>
    </citation>
    <scope>NUCLEOTIDE SEQUENCE [LARGE SCALE GENOMIC DNA]</scope>
    <source>
        <strain evidence="1 2">XOM25</strain>
    </source>
</reference>
<organism evidence="1 2">
    <name type="scientific">Thalassomonas viridans</name>
    <dbReference type="NCBI Taxonomy" id="137584"/>
    <lineage>
        <taxon>Bacteria</taxon>
        <taxon>Pseudomonadati</taxon>
        <taxon>Pseudomonadota</taxon>
        <taxon>Gammaproteobacteria</taxon>
        <taxon>Alteromonadales</taxon>
        <taxon>Colwelliaceae</taxon>
        <taxon>Thalassomonas</taxon>
    </lineage>
</organism>
<gene>
    <name evidence="1" type="ORF">SG34_008980</name>
</gene>
<reference evidence="1 2" key="2">
    <citation type="journal article" date="2022" name="Mar. Drugs">
        <title>Bioassay-Guided Fractionation Leads to the Detection of Cholic Acid Generated by the Rare Thalassomonas sp.</title>
        <authorList>
            <person name="Pheiffer F."/>
            <person name="Schneider Y.K."/>
            <person name="Hansen E.H."/>
            <person name="Andersen J.H."/>
            <person name="Isaksson J."/>
            <person name="Busche T."/>
            <person name="R C."/>
            <person name="Kalinowski J."/>
            <person name="Zyl L.V."/>
            <person name="Trindade M."/>
        </authorList>
    </citation>
    <scope>NUCLEOTIDE SEQUENCE [LARGE SCALE GENOMIC DNA]</scope>
    <source>
        <strain evidence="1 2">XOM25</strain>
    </source>
</reference>
<keyword evidence="2" id="KW-1185">Reference proteome</keyword>
<evidence type="ECO:0000313" key="1">
    <source>
        <dbReference type="EMBL" id="WDE07000.1"/>
    </source>
</evidence>
<dbReference type="KEGG" id="tvd:SG34_008980"/>